<comment type="caution">
    <text evidence="1">The sequence shown here is derived from an EMBL/GenBank/DDBJ whole genome shotgun (WGS) entry which is preliminary data.</text>
</comment>
<evidence type="ECO:0000313" key="1">
    <source>
        <dbReference type="EMBL" id="KAI4369300.1"/>
    </source>
</evidence>
<evidence type="ECO:0000313" key="2">
    <source>
        <dbReference type="Proteomes" id="UP001057402"/>
    </source>
</evidence>
<name>A0ACB9QRM6_9MYRT</name>
<reference evidence="2" key="1">
    <citation type="journal article" date="2023" name="Front. Plant Sci.">
        <title>Chromosomal-level genome assembly of Melastoma candidum provides insights into trichome evolution.</title>
        <authorList>
            <person name="Zhong Y."/>
            <person name="Wu W."/>
            <person name="Sun C."/>
            <person name="Zou P."/>
            <person name="Liu Y."/>
            <person name="Dai S."/>
            <person name="Zhou R."/>
        </authorList>
    </citation>
    <scope>NUCLEOTIDE SEQUENCE [LARGE SCALE GENOMIC DNA]</scope>
</reference>
<dbReference type="EMBL" id="CM042884">
    <property type="protein sequence ID" value="KAI4369300.1"/>
    <property type="molecule type" value="Genomic_DNA"/>
</dbReference>
<keyword evidence="2" id="KW-1185">Reference proteome</keyword>
<sequence>MASSRRLRAFKRWMSSSSVLYSPDALLFTDDPDRGISAFALRDLREGEVVASIPKSSCLSVITSGAREIVRQAGLEGILALSVTLMYEISLGEESPWAGYLQLLPPAECLPLLWSVPEIDRLLLGTELHSTVKEDKAHIYNDWKEFILPLVDSQSSKLKPEFFGIDQYLAARSLIASRSFQIDKHHGSGMVPLADLFNHKTGAEDVHFTTSSDSEDSDEDSNGSVVEDGPPFPDVTGSTVDDDKTEILAPLEEDSPVLEMILVKDVQAGNEVFNTYGTLGNAALLHRYGFTEEGNPFDLVNIDVELVLQWSSSAFSNRHSRARLSSWRRLGYSGCVSQGSEYFEVSYDGEPQFELVVLLYVILLQEDAHRALDLAIATGQHSALSRALQKTLEQEDELPGKTTDNEDQFLTEGVCDALLALTGIRDSLYGPNSLEDDVEALRGCCPVRERKEYHSLALRVSERRILDRLRRYAAAAAAAEELRCRGNSRRRKQPRKG</sequence>
<gene>
    <name evidence="1" type="ORF">MLD38_017756</name>
</gene>
<dbReference type="Proteomes" id="UP001057402">
    <property type="component" value="Chromosome 5"/>
</dbReference>
<proteinExistence type="predicted"/>
<protein>
    <submittedName>
        <fullName evidence="1">Uncharacterized protein</fullName>
    </submittedName>
</protein>
<organism evidence="1 2">
    <name type="scientific">Melastoma candidum</name>
    <dbReference type="NCBI Taxonomy" id="119954"/>
    <lineage>
        <taxon>Eukaryota</taxon>
        <taxon>Viridiplantae</taxon>
        <taxon>Streptophyta</taxon>
        <taxon>Embryophyta</taxon>
        <taxon>Tracheophyta</taxon>
        <taxon>Spermatophyta</taxon>
        <taxon>Magnoliopsida</taxon>
        <taxon>eudicotyledons</taxon>
        <taxon>Gunneridae</taxon>
        <taxon>Pentapetalae</taxon>
        <taxon>rosids</taxon>
        <taxon>malvids</taxon>
        <taxon>Myrtales</taxon>
        <taxon>Melastomataceae</taxon>
        <taxon>Melastomatoideae</taxon>
        <taxon>Melastomateae</taxon>
        <taxon>Melastoma</taxon>
    </lineage>
</organism>
<accession>A0ACB9QRM6</accession>